<dbReference type="PANTHER" id="PTHR43448:SF2">
    <property type="entry name" value="PROTOHEME IX FARNESYLTRANSFERASE, MITOCHONDRIAL"/>
    <property type="match status" value="1"/>
</dbReference>
<evidence type="ECO:0000313" key="11">
    <source>
        <dbReference type="Proteomes" id="UP000001401"/>
    </source>
</evidence>
<comment type="catalytic activity">
    <reaction evidence="8 9">
        <text>heme b + (2E,6E)-farnesyl diphosphate + H2O = Fe(II)-heme o + diphosphate</text>
        <dbReference type="Rhea" id="RHEA:28070"/>
        <dbReference type="ChEBI" id="CHEBI:15377"/>
        <dbReference type="ChEBI" id="CHEBI:33019"/>
        <dbReference type="ChEBI" id="CHEBI:60344"/>
        <dbReference type="ChEBI" id="CHEBI:60530"/>
        <dbReference type="ChEBI" id="CHEBI:175763"/>
        <dbReference type="EC" id="2.5.1.141"/>
    </reaction>
</comment>
<dbReference type="RefSeq" id="WP_013488910.1">
    <property type="nucleotide sequence ID" value="NC_014829.1"/>
</dbReference>
<dbReference type="HAMAP" id="MF_00154">
    <property type="entry name" value="CyoE_CtaB"/>
    <property type="match status" value="1"/>
</dbReference>
<keyword evidence="7 9" id="KW-0472">Membrane</keyword>
<feature type="transmembrane region" description="Helical" evidence="9">
    <location>
        <begin position="105"/>
        <end position="128"/>
    </location>
</feature>
<evidence type="ECO:0000256" key="8">
    <source>
        <dbReference type="ARBA" id="ARBA00047690"/>
    </source>
</evidence>
<dbReference type="PANTHER" id="PTHR43448">
    <property type="entry name" value="PROTOHEME IX FARNESYLTRANSFERASE, MITOCHONDRIAL"/>
    <property type="match status" value="1"/>
</dbReference>
<dbReference type="eggNOG" id="COG0109">
    <property type="taxonomic scope" value="Bacteria"/>
</dbReference>
<proteinExistence type="inferred from homology"/>
<feature type="transmembrane region" description="Helical" evidence="9">
    <location>
        <begin position="284"/>
        <end position="304"/>
    </location>
</feature>
<dbReference type="InterPro" id="IPR044878">
    <property type="entry name" value="UbiA_sf"/>
</dbReference>
<accession>E6TR63</accession>
<reference evidence="10 11" key="1">
    <citation type="submission" date="2010-12" db="EMBL/GenBank/DDBJ databases">
        <title>Complete sequence of Bacillus cellulosilyticus DSM 2522.</title>
        <authorList>
            <consortium name="US DOE Joint Genome Institute"/>
            <person name="Lucas S."/>
            <person name="Copeland A."/>
            <person name="Lapidus A."/>
            <person name="Cheng J.-F."/>
            <person name="Bruce D."/>
            <person name="Goodwin L."/>
            <person name="Pitluck S."/>
            <person name="Chertkov O."/>
            <person name="Detter J.C."/>
            <person name="Han C."/>
            <person name="Tapia R."/>
            <person name="Land M."/>
            <person name="Hauser L."/>
            <person name="Jeffries C."/>
            <person name="Kyrpides N."/>
            <person name="Ivanova N."/>
            <person name="Mikhailova N."/>
            <person name="Brumm P."/>
            <person name="Mead D."/>
            <person name="Woyke T."/>
        </authorList>
    </citation>
    <scope>NUCLEOTIDE SEQUENCE [LARGE SCALE GENOMIC DNA]</scope>
    <source>
        <strain evidence="11">ATCC 21833 / DSM 2522 / FERM P-1141 / JCM 9156 / N-4</strain>
    </source>
</reference>
<comment type="pathway">
    <text evidence="9">Porphyrin-containing compound metabolism; heme O biosynthesis; heme O from protoheme: step 1/1.</text>
</comment>
<feature type="transmembrane region" description="Helical" evidence="9">
    <location>
        <begin position="33"/>
        <end position="51"/>
    </location>
</feature>
<dbReference type="KEGG" id="bco:Bcell_2315"/>
<evidence type="ECO:0000256" key="3">
    <source>
        <dbReference type="ARBA" id="ARBA00022679"/>
    </source>
</evidence>
<comment type="similarity">
    <text evidence="9">Belongs to the UbiA prenyltransferase family. Protoheme IX farnesyltransferase subfamily.</text>
</comment>
<feature type="transmembrane region" description="Helical" evidence="9">
    <location>
        <begin position="63"/>
        <end position="84"/>
    </location>
</feature>
<dbReference type="AlphaFoldDB" id="E6TR63"/>
<name>E6TR63_EVAC2</name>
<dbReference type="InterPro" id="IPR006369">
    <property type="entry name" value="Protohaem_IX_farnesylTrfase"/>
</dbReference>
<evidence type="ECO:0000313" key="10">
    <source>
        <dbReference type="EMBL" id="ADU30575.1"/>
    </source>
</evidence>
<gene>
    <name evidence="9" type="primary">ctaB</name>
    <name evidence="10" type="ordered locus">Bcell_2315</name>
</gene>
<dbReference type="EMBL" id="CP002394">
    <property type="protein sequence ID" value="ADU30575.1"/>
    <property type="molecule type" value="Genomic_DNA"/>
</dbReference>
<comment type="miscellaneous">
    <text evidence="9">Carbon 2 of the heme B porphyrin ring is defined according to the Fischer nomenclature.</text>
</comment>
<keyword evidence="5 9" id="KW-1133">Transmembrane helix</keyword>
<dbReference type="Gene3D" id="1.10.357.140">
    <property type="entry name" value="UbiA prenyltransferase"/>
    <property type="match status" value="1"/>
</dbReference>
<dbReference type="NCBIfam" id="TIGR01473">
    <property type="entry name" value="cyoE_ctaB"/>
    <property type="match status" value="1"/>
</dbReference>
<dbReference type="InterPro" id="IPR030470">
    <property type="entry name" value="UbiA_prenylTrfase_CS"/>
</dbReference>
<keyword evidence="4 9" id="KW-0812">Transmembrane</keyword>
<dbReference type="InterPro" id="IPR000537">
    <property type="entry name" value="UbiA_prenyltransferase"/>
</dbReference>
<evidence type="ECO:0000256" key="6">
    <source>
        <dbReference type="ARBA" id="ARBA00023133"/>
    </source>
</evidence>
<evidence type="ECO:0000256" key="5">
    <source>
        <dbReference type="ARBA" id="ARBA00022989"/>
    </source>
</evidence>
<keyword evidence="2 9" id="KW-1003">Cell membrane</keyword>
<dbReference type="GO" id="GO:0005886">
    <property type="term" value="C:plasma membrane"/>
    <property type="evidence" value="ECO:0007669"/>
    <property type="project" value="UniProtKB-SubCell"/>
</dbReference>
<dbReference type="CDD" id="cd13957">
    <property type="entry name" value="PT_UbiA_Cox10"/>
    <property type="match status" value="1"/>
</dbReference>
<evidence type="ECO:0000256" key="9">
    <source>
        <dbReference type="HAMAP-Rule" id="MF_00154"/>
    </source>
</evidence>
<feature type="transmembrane region" description="Helical" evidence="9">
    <location>
        <begin position="183"/>
        <end position="204"/>
    </location>
</feature>
<feature type="transmembrane region" description="Helical" evidence="9">
    <location>
        <begin position="134"/>
        <end position="150"/>
    </location>
</feature>
<feature type="transmembrane region" description="Helical" evidence="9">
    <location>
        <begin position="233"/>
        <end position="264"/>
    </location>
</feature>
<evidence type="ECO:0000256" key="1">
    <source>
        <dbReference type="ARBA" id="ARBA00004141"/>
    </source>
</evidence>
<dbReference type="HOGENOM" id="CLU_029631_0_0_9"/>
<dbReference type="STRING" id="649639.Bcell_2315"/>
<evidence type="ECO:0000256" key="4">
    <source>
        <dbReference type="ARBA" id="ARBA00022692"/>
    </source>
</evidence>
<keyword evidence="3 9" id="KW-0808">Transferase</keyword>
<keyword evidence="6 9" id="KW-0350">Heme biosynthesis</keyword>
<comment type="subcellular location">
    <subcellularLocation>
        <location evidence="9">Cell membrane</location>
        <topology evidence="9">Multi-pass membrane protein</topology>
    </subcellularLocation>
    <subcellularLocation>
        <location evidence="1">Membrane</location>
        <topology evidence="1">Multi-pass membrane protein</topology>
    </subcellularLocation>
</comment>
<dbReference type="Proteomes" id="UP000001401">
    <property type="component" value="Chromosome"/>
</dbReference>
<dbReference type="GO" id="GO:0048034">
    <property type="term" value="P:heme O biosynthetic process"/>
    <property type="evidence" value="ECO:0007669"/>
    <property type="project" value="UniProtKB-UniRule"/>
</dbReference>
<comment type="subunit">
    <text evidence="9">Interacts with CtaA.</text>
</comment>
<evidence type="ECO:0000256" key="2">
    <source>
        <dbReference type="ARBA" id="ARBA00022475"/>
    </source>
</evidence>
<feature type="transmembrane region" description="Helical" evidence="9">
    <location>
        <begin position="157"/>
        <end position="177"/>
    </location>
</feature>
<dbReference type="PROSITE" id="PS00943">
    <property type="entry name" value="UBIA"/>
    <property type="match status" value="1"/>
</dbReference>
<comment type="function">
    <text evidence="9">Converts heme B (protoheme IX) to heme O by substitution of the vinyl group on carbon 2 of heme B porphyrin ring with a hydroxyethyl farnesyl side group.</text>
</comment>
<dbReference type="GO" id="GO:0008495">
    <property type="term" value="F:protoheme IX farnesyltransferase activity"/>
    <property type="evidence" value="ECO:0007669"/>
    <property type="project" value="UniProtKB-UniRule"/>
</dbReference>
<sequence>MKKQANIIHSKKLPTLKYDVTVFDLISLFKGKVLLSNILPVFTGLWLALYFNNLVITGHLIDIVFTITGSTLLMAGALTINNWYDADIDRLMERTQSRPTVTGSIPLHIVLSTGVTFSIIGFLCLLFLSYVSAIYGFIGWFTYVVLYTMWSKRKYTWNTLIGSISGAVTPLIGWAVISPTFHVVPITLAIILFIWQMPHTYAIAIRKKQEYNRANVPLLPVVRGITLTKRRMLLYVSCLLPFPFFLSSIGPLFVLSITILNITWLMMAAQGFSSKNNAQWARTMFLYSVNYIVILFSLIIIFTLV</sequence>
<evidence type="ECO:0000256" key="7">
    <source>
        <dbReference type="ARBA" id="ARBA00023136"/>
    </source>
</evidence>
<organism evidence="10 11">
    <name type="scientific">Evansella cellulosilytica (strain ATCC 21833 / DSM 2522 / FERM P-1141 / JCM 9156 / N-4)</name>
    <name type="common">Bacillus cellulosilyticus</name>
    <dbReference type="NCBI Taxonomy" id="649639"/>
    <lineage>
        <taxon>Bacteria</taxon>
        <taxon>Bacillati</taxon>
        <taxon>Bacillota</taxon>
        <taxon>Bacilli</taxon>
        <taxon>Bacillales</taxon>
        <taxon>Bacillaceae</taxon>
        <taxon>Evansella</taxon>
    </lineage>
</organism>
<dbReference type="EC" id="2.5.1.141" evidence="9"/>
<dbReference type="Pfam" id="PF01040">
    <property type="entry name" value="UbiA"/>
    <property type="match status" value="1"/>
</dbReference>
<keyword evidence="11" id="KW-1185">Reference proteome</keyword>
<protein>
    <recommendedName>
        <fullName evidence="9">Protoheme IX farnesyltransferase</fullName>
        <ecNumber evidence="9">2.5.1.141</ecNumber>
    </recommendedName>
    <alternativeName>
        <fullName evidence="9">Heme B farnesyltransferase</fullName>
    </alternativeName>
    <alternativeName>
        <fullName evidence="9">Heme O synthase</fullName>
    </alternativeName>
</protein>
<dbReference type="UniPathway" id="UPA00834">
    <property type="reaction ID" value="UER00712"/>
</dbReference>